<dbReference type="Proteomes" id="UP000535511">
    <property type="component" value="Unassembled WGS sequence"/>
</dbReference>
<accession>A0A7Y9JA46</accession>
<proteinExistence type="predicted"/>
<dbReference type="AlphaFoldDB" id="A0A7Y9JA46"/>
<feature type="domain" description="Septum formation-related" evidence="1">
    <location>
        <begin position="20"/>
        <end position="188"/>
    </location>
</feature>
<reference evidence="2 3" key="1">
    <citation type="submission" date="2020-07" db="EMBL/GenBank/DDBJ databases">
        <title>Sequencing the genomes of 1000 actinobacteria strains.</title>
        <authorList>
            <person name="Klenk H.-P."/>
        </authorList>
    </citation>
    <scope>NUCLEOTIDE SEQUENCE [LARGE SCALE GENOMIC DNA]</scope>
    <source>
        <strain evidence="2 3">DSM 21350</strain>
    </source>
</reference>
<evidence type="ECO:0000313" key="2">
    <source>
        <dbReference type="EMBL" id="NYD41380.1"/>
    </source>
</evidence>
<protein>
    <recommendedName>
        <fullName evidence="1">Septum formation-related domain-containing protein</fullName>
    </recommendedName>
</protein>
<dbReference type="Pfam" id="PF13845">
    <property type="entry name" value="Septum_form"/>
    <property type="match status" value="1"/>
</dbReference>
<sequence>MTFAVGRLAAVVDGHLLAVDSRRVQQQVATTCPRRLTSYVGGTADDLRLSMLRSVWFTPTVAQSDAGQDWFRCDVIAVAADGRLAPLAPRMAGVLGTSQGQDRFGMCGTAEPGAADFARVVCSRPHSWRAVQVVHLTGGSYPGTAAARDAGQGPCQDAGRAAAADTLDFRWGYQWPTRQQWADGQHYGLCWVPD</sequence>
<keyword evidence="3" id="KW-1185">Reference proteome</keyword>
<evidence type="ECO:0000313" key="3">
    <source>
        <dbReference type="Proteomes" id="UP000535511"/>
    </source>
</evidence>
<name>A0A7Y9JA46_9ACTN</name>
<dbReference type="EMBL" id="JACCBG010000001">
    <property type="protein sequence ID" value="NYD41380.1"/>
    <property type="molecule type" value="Genomic_DNA"/>
</dbReference>
<comment type="caution">
    <text evidence="2">The sequence shown here is derived from an EMBL/GenBank/DDBJ whole genome shotgun (WGS) entry which is preliminary data.</text>
</comment>
<dbReference type="InterPro" id="IPR026004">
    <property type="entry name" value="Septum_form"/>
</dbReference>
<organism evidence="2 3">
    <name type="scientific">Nocardioides panaciterrulae</name>
    <dbReference type="NCBI Taxonomy" id="661492"/>
    <lineage>
        <taxon>Bacteria</taxon>
        <taxon>Bacillati</taxon>
        <taxon>Actinomycetota</taxon>
        <taxon>Actinomycetes</taxon>
        <taxon>Propionibacteriales</taxon>
        <taxon>Nocardioidaceae</taxon>
        <taxon>Nocardioides</taxon>
    </lineage>
</organism>
<evidence type="ECO:0000259" key="1">
    <source>
        <dbReference type="Pfam" id="PF13845"/>
    </source>
</evidence>
<gene>
    <name evidence="2" type="ORF">BJZ21_001463</name>
</gene>